<dbReference type="Gene3D" id="3.40.50.12780">
    <property type="entry name" value="N-terminal domain of ligase-like"/>
    <property type="match status" value="1"/>
</dbReference>
<dbReference type="Pfam" id="PF13193">
    <property type="entry name" value="AMP-binding_C"/>
    <property type="match status" value="1"/>
</dbReference>
<accession>A0ABU1EYP2</accession>
<dbReference type="InterPro" id="IPR000873">
    <property type="entry name" value="AMP-dep_synth/lig_dom"/>
</dbReference>
<reference evidence="7 8" key="1">
    <citation type="submission" date="2023-08" db="EMBL/GenBank/DDBJ databases">
        <title>Whole genome sequencing of Staphylococcus coagulans NN-2474.</title>
        <authorList>
            <person name="Kropotov V.S."/>
            <person name="Boriskina E.V."/>
            <person name="Gordinskaya N.A."/>
            <person name="Shkurkina I.S."/>
            <person name="Kryazhev D.V."/>
            <person name="Alekseeva A.E."/>
            <person name="Makhova M.A."/>
        </authorList>
    </citation>
    <scope>NUCLEOTIDE SEQUENCE [LARGE SCALE GENOMIC DNA]</scope>
    <source>
        <strain evidence="7 8">NN-2474</strain>
    </source>
</reference>
<comment type="caution">
    <text evidence="7">The sequence shown here is derived from an EMBL/GenBank/DDBJ whole genome shotgun (WGS) entry which is preliminary data.</text>
</comment>
<dbReference type="PROSITE" id="PS00455">
    <property type="entry name" value="AMP_BINDING"/>
    <property type="match status" value="1"/>
</dbReference>
<dbReference type="InterPro" id="IPR025110">
    <property type="entry name" value="AMP-bd_C"/>
</dbReference>
<dbReference type="InterPro" id="IPR045851">
    <property type="entry name" value="AMP-bd_C_sf"/>
</dbReference>
<evidence type="ECO:0000256" key="4">
    <source>
        <dbReference type="ARBA" id="ARBA00032875"/>
    </source>
</evidence>
<feature type="domain" description="AMP-dependent synthetase/ligase" evidence="5">
    <location>
        <begin position="119"/>
        <end position="318"/>
    </location>
</feature>
<gene>
    <name evidence="7" type="ORF">RCO12_07315</name>
</gene>
<dbReference type="Gene3D" id="3.30.300.30">
    <property type="match status" value="1"/>
</dbReference>
<proteinExistence type="inferred from homology"/>
<organism evidence="7 8">
    <name type="scientific">Staphylococcus coagulans</name>
    <dbReference type="NCBI Taxonomy" id="74706"/>
    <lineage>
        <taxon>Bacteria</taxon>
        <taxon>Bacillati</taxon>
        <taxon>Bacillota</taxon>
        <taxon>Bacilli</taxon>
        <taxon>Bacillales</taxon>
        <taxon>Staphylococcaceae</taxon>
        <taxon>Staphylococcus</taxon>
    </lineage>
</organism>
<keyword evidence="3" id="KW-0436">Ligase</keyword>
<evidence type="ECO:0000313" key="8">
    <source>
        <dbReference type="Proteomes" id="UP001255050"/>
    </source>
</evidence>
<evidence type="ECO:0000259" key="5">
    <source>
        <dbReference type="Pfam" id="PF00501"/>
    </source>
</evidence>
<evidence type="ECO:0000259" key="6">
    <source>
        <dbReference type="Pfam" id="PF13193"/>
    </source>
</evidence>
<dbReference type="Proteomes" id="UP001255050">
    <property type="component" value="Unassembled WGS sequence"/>
</dbReference>
<name>A0ABU1EYP2_9STAP</name>
<dbReference type="InterPro" id="IPR042099">
    <property type="entry name" value="ANL_N_sf"/>
</dbReference>
<feature type="domain" description="AMP-binding enzyme C-terminal" evidence="6">
    <location>
        <begin position="363"/>
        <end position="435"/>
    </location>
</feature>
<dbReference type="PANTHER" id="PTHR43201">
    <property type="entry name" value="ACYL-COA SYNTHETASE"/>
    <property type="match status" value="1"/>
</dbReference>
<comment type="similarity">
    <text evidence="1">Belongs to the ATP-dependent AMP-binding enzyme family.</text>
</comment>
<evidence type="ECO:0000256" key="2">
    <source>
        <dbReference type="ARBA" id="ARBA00017625"/>
    </source>
</evidence>
<dbReference type="PANTHER" id="PTHR43201:SF5">
    <property type="entry name" value="MEDIUM-CHAIN ACYL-COA LIGASE ACSF2, MITOCHONDRIAL"/>
    <property type="match status" value="1"/>
</dbReference>
<keyword evidence="8" id="KW-1185">Reference proteome</keyword>
<evidence type="ECO:0000256" key="1">
    <source>
        <dbReference type="ARBA" id="ARBA00006432"/>
    </source>
</evidence>
<sequence length="451" mass="51167">MELLKRLERYAQERPKHLALWMEDVPITYEMLWQNVQEESETITAAIAFQKVMLTHTQTANFIVAYLAVLMRQGIPCVLGPQWSLEQRDALIKLHPIPYVWGDDGLVCTSFEISHKRSEKPQLLHIGFTSGTTGLPKGFMRDLPSWIASFEVNDRLLDTSVQMYMALGPYAHSLTLYVLIYALWNGKTFIGQDTYDMAKGLSDLAERQQTCALFLVPTMVYDGIHLRQHSPWVRHIFISGDKLPPSRHKQLKAVFPESSIDEFFGTSEASFISVNRNQTAPLDSVGHLFPNVAVTLREQDKAGIGQLFVKSPMTFSGYVGEGKDNEWIATGDYARIEEDVLYLQGRVKDRLIIGGKNVYPAVIEQYLKQWPEIAEVVIVRRPHDKLGELAVALYVGTATLDVHAVRQWLSSRVSRYEIPSKFIRVASLPQTASGKVSRKDAQICYERGDYQ</sequence>
<dbReference type="EMBL" id="JAVJGV010000030">
    <property type="protein sequence ID" value="MDR5603245.1"/>
    <property type="molecule type" value="Genomic_DNA"/>
</dbReference>
<dbReference type="SUPFAM" id="SSF56801">
    <property type="entry name" value="Acetyl-CoA synthetase-like"/>
    <property type="match status" value="1"/>
</dbReference>
<protein>
    <recommendedName>
        <fullName evidence="2">Putative long chain fatty acid-CoA ligase VraA</fullName>
    </recommendedName>
    <alternativeName>
        <fullName evidence="4">Acyl-CoA synthetase</fullName>
    </alternativeName>
</protein>
<dbReference type="Pfam" id="PF00501">
    <property type="entry name" value="AMP-binding"/>
    <property type="match status" value="1"/>
</dbReference>
<evidence type="ECO:0000256" key="3">
    <source>
        <dbReference type="ARBA" id="ARBA00022598"/>
    </source>
</evidence>
<evidence type="ECO:0000313" key="7">
    <source>
        <dbReference type="EMBL" id="MDR5603245.1"/>
    </source>
</evidence>
<dbReference type="InterPro" id="IPR020845">
    <property type="entry name" value="AMP-binding_CS"/>
</dbReference>